<sequence>MIGAMICLRVALSFVRFLVAFILAFAVTQAVCAYVPPIIALALQLGGVFCYSTHLQRYSSTSVVKGVANVEDE</sequence>
<keyword evidence="2" id="KW-1185">Reference proteome</keyword>
<proteinExistence type="predicted"/>
<protein>
    <submittedName>
        <fullName evidence="1">Uncharacterized protein</fullName>
    </submittedName>
</protein>
<dbReference type="AlphaFoldDB" id="A0A0D6NJH2"/>
<evidence type="ECO:0000313" key="2">
    <source>
        <dbReference type="Proteomes" id="UP000032670"/>
    </source>
</evidence>
<name>A0A0D6NJH2_9PROT</name>
<dbReference type="Proteomes" id="UP000032670">
    <property type="component" value="Unassembled WGS sequence"/>
</dbReference>
<reference evidence="1 2" key="1">
    <citation type="submission" date="2012-11" db="EMBL/GenBank/DDBJ databases">
        <title>Whole genome sequence of Acetobacter orientalis 21F-2.</title>
        <authorList>
            <person name="Azuma Y."/>
            <person name="Higashiura N."/>
            <person name="Hirakawa H."/>
            <person name="Matsushita K."/>
        </authorList>
    </citation>
    <scope>NUCLEOTIDE SEQUENCE [LARGE SCALE GENOMIC DNA]</scope>
    <source>
        <strain evidence="1 2">21F-2</strain>
    </source>
</reference>
<dbReference type="EMBL" id="BAMX01000017">
    <property type="protein sequence ID" value="GAN66214.1"/>
    <property type="molecule type" value="Genomic_DNA"/>
</dbReference>
<comment type="caution">
    <text evidence="1">The sequence shown here is derived from an EMBL/GenBank/DDBJ whole genome shotgun (WGS) entry which is preliminary data.</text>
</comment>
<organism evidence="1 2">
    <name type="scientific">Acetobacter orientalis</name>
    <dbReference type="NCBI Taxonomy" id="146474"/>
    <lineage>
        <taxon>Bacteria</taxon>
        <taxon>Pseudomonadati</taxon>
        <taxon>Pseudomonadota</taxon>
        <taxon>Alphaproteobacteria</taxon>
        <taxon>Acetobacterales</taxon>
        <taxon>Acetobacteraceae</taxon>
        <taxon>Acetobacter</taxon>
    </lineage>
</organism>
<accession>A0A0D6NJH2</accession>
<accession>A0A6N3SXL5</accession>
<gene>
    <name evidence="1" type="ORF">Abor_017_070</name>
</gene>
<evidence type="ECO:0000313" key="1">
    <source>
        <dbReference type="EMBL" id="GAN66214.1"/>
    </source>
</evidence>
<dbReference type="STRING" id="1231341.Abor_017_070"/>